<dbReference type="OrthoDB" id="407221at2759"/>
<dbReference type="GeneID" id="106171345"/>
<organism evidence="8 9">
    <name type="scientific">Lingula anatina</name>
    <name type="common">Brachiopod</name>
    <name type="synonym">Lingula unguis</name>
    <dbReference type="NCBI Taxonomy" id="7574"/>
    <lineage>
        <taxon>Eukaryota</taxon>
        <taxon>Metazoa</taxon>
        <taxon>Spiralia</taxon>
        <taxon>Lophotrochozoa</taxon>
        <taxon>Brachiopoda</taxon>
        <taxon>Linguliformea</taxon>
        <taxon>Lingulata</taxon>
        <taxon>Lingulida</taxon>
        <taxon>Linguloidea</taxon>
        <taxon>Lingulidae</taxon>
        <taxon>Lingula</taxon>
    </lineage>
</organism>
<dbReference type="FunFam" id="3.30.1320.10:FF:000004">
    <property type="entry name" value="28S ribosomal protein S16, mitochondrial"/>
    <property type="match status" value="1"/>
</dbReference>
<evidence type="ECO:0000256" key="5">
    <source>
        <dbReference type="ARBA" id="ARBA00023274"/>
    </source>
</evidence>
<dbReference type="Proteomes" id="UP000085678">
    <property type="component" value="Unplaced"/>
</dbReference>
<dbReference type="Pfam" id="PF00886">
    <property type="entry name" value="Ribosomal_S16"/>
    <property type="match status" value="1"/>
</dbReference>
<dbReference type="GO" id="GO:0005763">
    <property type="term" value="C:mitochondrial small ribosomal subunit"/>
    <property type="evidence" value="ECO:0007669"/>
    <property type="project" value="TreeGrafter"/>
</dbReference>
<evidence type="ECO:0000256" key="7">
    <source>
        <dbReference type="ARBA" id="ARBA00035438"/>
    </source>
</evidence>
<dbReference type="FunCoup" id="A0A1S3J9N4">
    <property type="interactions" value="1220"/>
</dbReference>
<dbReference type="PANTHER" id="PTHR12919:SF20">
    <property type="entry name" value="SMALL RIBOSOMAL SUBUNIT PROTEIN BS16M"/>
    <property type="match status" value="1"/>
</dbReference>
<evidence type="ECO:0000256" key="3">
    <source>
        <dbReference type="ARBA" id="ARBA00022980"/>
    </source>
</evidence>
<dbReference type="InterPro" id="IPR000307">
    <property type="entry name" value="Ribosomal_bS16"/>
</dbReference>
<proteinExistence type="inferred from homology"/>
<protein>
    <recommendedName>
        <fullName evidence="6">Small ribosomal subunit protein bS16m</fullName>
    </recommendedName>
    <alternativeName>
        <fullName evidence="7">28S ribosomal protein S16, mitochondrial</fullName>
    </alternativeName>
</protein>
<dbReference type="GO" id="GO:0032543">
    <property type="term" value="P:mitochondrial translation"/>
    <property type="evidence" value="ECO:0007669"/>
    <property type="project" value="TreeGrafter"/>
</dbReference>
<evidence type="ECO:0000256" key="2">
    <source>
        <dbReference type="ARBA" id="ARBA00006668"/>
    </source>
</evidence>
<evidence type="ECO:0000256" key="1">
    <source>
        <dbReference type="ARBA" id="ARBA00004173"/>
    </source>
</evidence>
<dbReference type="GO" id="GO:0005743">
    <property type="term" value="C:mitochondrial inner membrane"/>
    <property type="evidence" value="ECO:0007669"/>
    <property type="project" value="UniProtKB-ARBA"/>
</dbReference>
<comment type="similarity">
    <text evidence="2">Belongs to the bacterial ribosomal protein bS16 family.</text>
</comment>
<comment type="subcellular location">
    <subcellularLocation>
        <location evidence="1">Mitochondrion</location>
    </subcellularLocation>
</comment>
<dbReference type="RefSeq" id="XP_013407112.1">
    <property type="nucleotide sequence ID" value="XM_013551658.1"/>
</dbReference>
<dbReference type="STRING" id="7574.A0A1S3J9N4"/>
<gene>
    <name evidence="9" type="primary">LOC106171345</name>
</gene>
<keyword evidence="5" id="KW-0687">Ribonucleoprotein</keyword>
<dbReference type="InterPro" id="IPR023803">
    <property type="entry name" value="Ribosomal_bS16_dom_sf"/>
</dbReference>
<dbReference type="NCBIfam" id="TIGR00002">
    <property type="entry name" value="S16"/>
    <property type="match status" value="1"/>
</dbReference>
<sequence length="123" mass="14351">MKKEGTLAIRFALHGCVNRPFYHIVVIQKHKARNGRIISQIGTYDPMINQFGERLFAMSFQKYRKWILREAQPTKSLVKMLGIAGFYPIHPQSILHAHRKRMLQARQASEAKQQTEEFKETAL</sequence>
<dbReference type="SUPFAM" id="SSF54565">
    <property type="entry name" value="Ribosomal protein S16"/>
    <property type="match status" value="1"/>
</dbReference>
<evidence type="ECO:0000256" key="6">
    <source>
        <dbReference type="ARBA" id="ARBA00035263"/>
    </source>
</evidence>
<evidence type="ECO:0000313" key="8">
    <source>
        <dbReference type="Proteomes" id="UP000085678"/>
    </source>
</evidence>
<keyword evidence="8" id="KW-1185">Reference proteome</keyword>
<dbReference type="PANTHER" id="PTHR12919">
    <property type="entry name" value="30S RIBOSOMAL PROTEIN S16"/>
    <property type="match status" value="1"/>
</dbReference>
<keyword evidence="4" id="KW-0496">Mitochondrion</keyword>
<name>A0A1S3J9N4_LINAN</name>
<keyword evidence="3 9" id="KW-0689">Ribosomal protein</keyword>
<reference evidence="9" key="1">
    <citation type="submission" date="2025-08" db="UniProtKB">
        <authorList>
            <consortium name="RefSeq"/>
        </authorList>
    </citation>
    <scope>IDENTIFICATION</scope>
    <source>
        <tissue evidence="9">Gonads</tissue>
    </source>
</reference>
<dbReference type="InParanoid" id="A0A1S3J9N4"/>
<evidence type="ECO:0000313" key="9">
    <source>
        <dbReference type="RefSeq" id="XP_013407112.1"/>
    </source>
</evidence>
<dbReference type="GO" id="GO:0003735">
    <property type="term" value="F:structural constituent of ribosome"/>
    <property type="evidence" value="ECO:0007669"/>
    <property type="project" value="InterPro"/>
</dbReference>
<dbReference type="HAMAP" id="MF_00385">
    <property type="entry name" value="Ribosomal_bS16"/>
    <property type="match status" value="1"/>
</dbReference>
<dbReference type="KEGG" id="lak:106171345"/>
<dbReference type="AlphaFoldDB" id="A0A1S3J9N4"/>
<evidence type="ECO:0000256" key="4">
    <source>
        <dbReference type="ARBA" id="ARBA00023128"/>
    </source>
</evidence>
<dbReference type="Gene3D" id="3.30.1320.10">
    <property type="match status" value="1"/>
</dbReference>
<accession>A0A1S3J9N4</accession>